<sequence length="443" mass="49854">MTDVSDLRCKLDALHRGTYSVEEYCSNRVVPDEVSSLRAVTDFSQLGLSDNLFRAICRMGFSKPSCIQEAALPLLLKDPPVNMMAQAQSGTGKTAAFLLAALTRVRPQDHWPQVIVMLPTLELAEQIATECKRMLANSPDVAIRHAVRGQLLSRNQLIKEHIVIGTPGKMLDWTLRYRLFDMRRIRVFVLDEADVMLAESGHYSSVINIHRQLDPTHCQMLLFSATFSKQVTDLADAIINMPLVKLTLRPDELALSNVRHFYMETWNEADKLEAISNLYESLSIGQCMVFCRSRATADIVAVLMAELGQNVAQLHGDLEPSERLAMIENFRNGLQKVMVTTNVCSRGIDIIQVSLVINFDMPLLQNGVVDCETYYHRVGRSGRFGRPGTAVNFIHPKSVKDRNALDAVRNEFGIDITLVDFRDHDQIVELIQYTEGNANDRHV</sequence>
<keyword evidence="3" id="KW-0378">Hydrolase</keyword>
<dbReference type="SMART" id="SM00487">
    <property type="entry name" value="DEXDc"/>
    <property type="match status" value="1"/>
</dbReference>
<evidence type="ECO:0000256" key="6">
    <source>
        <dbReference type="PROSITE-ProRule" id="PRU00552"/>
    </source>
</evidence>
<evidence type="ECO:0000256" key="2">
    <source>
        <dbReference type="ARBA" id="ARBA00022741"/>
    </source>
</evidence>
<dbReference type="PROSITE" id="PS51192">
    <property type="entry name" value="HELICASE_ATP_BIND_1"/>
    <property type="match status" value="1"/>
</dbReference>
<dbReference type="AlphaFoldDB" id="A0A1V9X5H6"/>
<dbReference type="GO" id="GO:0005524">
    <property type="term" value="F:ATP binding"/>
    <property type="evidence" value="ECO:0007669"/>
    <property type="project" value="UniProtKB-KW"/>
</dbReference>
<dbReference type="PANTHER" id="PTHR47958">
    <property type="entry name" value="ATP-DEPENDENT RNA HELICASE DBP3"/>
    <property type="match status" value="1"/>
</dbReference>
<dbReference type="GO" id="GO:0003676">
    <property type="term" value="F:nucleic acid binding"/>
    <property type="evidence" value="ECO:0007669"/>
    <property type="project" value="InterPro"/>
</dbReference>
<evidence type="ECO:0000256" key="4">
    <source>
        <dbReference type="ARBA" id="ARBA00022806"/>
    </source>
</evidence>
<dbReference type="STRING" id="418985.A0A1V9X5H6"/>
<dbReference type="InterPro" id="IPR027417">
    <property type="entry name" value="P-loop_NTPase"/>
</dbReference>
<feature type="short sequence motif" description="Q motif" evidence="6">
    <location>
        <begin position="41"/>
        <end position="69"/>
    </location>
</feature>
<comment type="caution">
    <text evidence="10">The sequence shown here is derived from an EMBL/GenBank/DDBJ whole genome shotgun (WGS) entry which is preliminary data.</text>
</comment>
<dbReference type="SUPFAM" id="SSF52540">
    <property type="entry name" value="P-loop containing nucleoside triphosphate hydrolases"/>
    <property type="match status" value="1"/>
</dbReference>
<dbReference type="Pfam" id="PF00270">
    <property type="entry name" value="DEAD"/>
    <property type="match status" value="1"/>
</dbReference>
<evidence type="ECO:0000313" key="11">
    <source>
        <dbReference type="Proteomes" id="UP000192247"/>
    </source>
</evidence>
<dbReference type="Pfam" id="PF00271">
    <property type="entry name" value="Helicase_C"/>
    <property type="match status" value="1"/>
</dbReference>
<evidence type="ECO:0000259" key="7">
    <source>
        <dbReference type="PROSITE" id="PS51192"/>
    </source>
</evidence>
<dbReference type="InParanoid" id="A0A1V9X5H6"/>
<feature type="domain" description="DEAD-box RNA helicase Q" evidence="9">
    <location>
        <begin position="41"/>
        <end position="69"/>
    </location>
</feature>
<dbReference type="PROSITE" id="PS51194">
    <property type="entry name" value="HELICASE_CTER"/>
    <property type="match status" value="1"/>
</dbReference>
<dbReference type="InterPro" id="IPR011545">
    <property type="entry name" value="DEAD/DEAH_box_helicase_dom"/>
</dbReference>
<dbReference type="OrthoDB" id="10265785at2759"/>
<keyword evidence="5" id="KW-0067">ATP-binding</keyword>
<dbReference type="GO" id="GO:0016787">
    <property type="term" value="F:hydrolase activity"/>
    <property type="evidence" value="ECO:0007669"/>
    <property type="project" value="UniProtKB-KW"/>
</dbReference>
<dbReference type="InterPro" id="IPR014001">
    <property type="entry name" value="Helicase_ATP-bd"/>
</dbReference>
<proteinExistence type="predicted"/>
<feature type="domain" description="Helicase C-terminal" evidence="8">
    <location>
        <begin position="274"/>
        <end position="427"/>
    </location>
</feature>
<dbReference type="Gene3D" id="3.40.50.300">
    <property type="entry name" value="P-loop containing nucleotide triphosphate hydrolases"/>
    <property type="match status" value="2"/>
</dbReference>
<dbReference type="CDD" id="cd18787">
    <property type="entry name" value="SF2_C_DEAD"/>
    <property type="match status" value="1"/>
</dbReference>
<dbReference type="InterPro" id="IPR001650">
    <property type="entry name" value="Helicase_C-like"/>
</dbReference>
<dbReference type="EC" id="3.6.4.13" evidence="1"/>
<evidence type="ECO:0000313" key="10">
    <source>
        <dbReference type="EMBL" id="OQR68532.1"/>
    </source>
</evidence>
<reference evidence="10 11" key="1">
    <citation type="journal article" date="2017" name="Gigascience">
        <title>Draft genome of the honey bee ectoparasitic mite, Tropilaelaps mercedesae, is shaped by the parasitic life history.</title>
        <authorList>
            <person name="Dong X."/>
            <person name="Armstrong S.D."/>
            <person name="Xia D."/>
            <person name="Makepeace B.L."/>
            <person name="Darby A.C."/>
            <person name="Kadowaki T."/>
        </authorList>
    </citation>
    <scope>NUCLEOTIDE SEQUENCE [LARGE SCALE GENOMIC DNA]</scope>
    <source>
        <strain evidence="10">Wuxi-XJTLU</strain>
    </source>
</reference>
<dbReference type="SMART" id="SM00490">
    <property type="entry name" value="HELICc"/>
    <property type="match status" value="1"/>
</dbReference>
<accession>A0A1V9X5H6</accession>
<evidence type="ECO:0000256" key="1">
    <source>
        <dbReference type="ARBA" id="ARBA00012552"/>
    </source>
</evidence>
<dbReference type="PROSITE" id="PS51195">
    <property type="entry name" value="Q_MOTIF"/>
    <property type="match status" value="1"/>
</dbReference>
<evidence type="ECO:0000259" key="8">
    <source>
        <dbReference type="PROSITE" id="PS51194"/>
    </source>
</evidence>
<dbReference type="EMBL" id="MNPL01024453">
    <property type="protein sequence ID" value="OQR68532.1"/>
    <property type="molecule type" value="Genomic_DNA"/>
</dbReference>
<gene>
    <name evidence="10" type="ORF">BIW11_01996</name>
</gene>
<feature type="domain" description="Helicase ATP-binding" evidence="7">
    <location>
        <begin position="74"/>
        <end position="245"/>
    </location>
</feature>
<protein>
    <recommendedName>
        <fullName evidence="1">RNA helicase</fullName>
        <ecNumber evidence="1">3.6.4.13</ecNumber>
    </recommendedName>
</protein>
<dbReference type="InterPro" id="IPR014014">
    <property type="entry name" value="RNA_helicase_DEAD_Q_motif"/>
</dbReference>
<dbReference type="GO" id="GO:0003724">
    <property type="term" value="F:RNA helicase activity"/>
    <property type="evidence" value="ECO:0007669"/>
    <property type="project" value="UniProtKB-EC"/>
</dbReference>
<keyword evidence="2" id="KW-0547">Nucleotide-binding</keyword>
<name>A0A1V9X5H6_9ACAR</name>
<evidence type="ECO:0000256" key="5">
    <source>
        <dbReference type="ARBA" id="ARBA00022840"/>
    </source>
</evidence>
<organism evidence="10 11">
    <name type="scientific">Tropilaelaps mercedesae</name>
    <dbReference type="NCBI Taxonomy" id="418985"/>
    <lineage>
        <taxon>Eukaryota</taxon>
        <taxon>Metazoa</taxon>
        <taxon>Ecdysozoa</taxon>
        <taxon>Arthropoda</taxon>
        <taxon>Chelicerata</taxon>
        <taxon>Arachnida</taxon>
        <taxon>Acari</taxon>
        <taxon>Parasitiformes</taxon>
        <taxon>Mesostigmata</taxon>
        <taxon>Gamasina</taxon>
        <taxon>Dermanyssoidea</taxon>
        <taxon>Laelapidae</taxon>
        <taxon>Tropilaelaps</taxon>
    </lineage>
</organism>
<evidence type="ECO:0000259" key="9">
    <source>
        <dbReference type="PROSITE" id="PS51195"/>
    </source>
</evidence>
<evidence type="ECO:0000256" key="3">
    <source>
        <dbReference type="ARBA" id="ARBA00022801"/>
    </source>
</evidence>
<dbReference type="Proteomes" id="UP000192247">
    <property type="component" value="Unassembled WGS sequence"/>
</dbReference>
<keyword evidence="11" id="KW-1185">Reference proteome</keyword>
<keyword evidence="4 10" id="KW-0347">Helicase</keyword>